<evidence type="ECO:0000313" key="1">
    <source>
        <dbReference type="EMBL" id="PWW05051.1"/>
    </source>
</evidence>
<dbReference type="EMBL" id="QGTQ01000005">
    <property type="protein sequence ID" value="PWW05051.1"/>
    <property type="molecule type" value="Genomic_DNA"/>
</dbReference>
<dbReference type="AlphaFoldDB" id="A0A2V2YVP9"/>
<accession>A0A2V2YVP9</accession>
<reference evidence="1 2" key="1">
    <citation type="submission" date="2018-05" db="EMBL/GenBank/DDBJ databases">
        <title>Genomic Encyclopedia of Type Strains, Phase III (KMG-III): the genomes of soil and plant-associated and newly described type strains.</title>
        <authorList>
            <person name="Whitman W."/>
        </authorList>
    </citation>
    <scope>NUCLEOTIDE SEQUENCE [LARGE SCALE GENOMIC DNA]</scope>
    <source>
        <strain evidence="1 2">CECT 5696</strain>
    </source>
</reference>
<evidence type="ECO:0000313" key="2">
    <source>
        <dbReference type="Proteomes" id="UP000246635"/>
    </source>
</evidence>
<dbReference type="RefSeq" id="WP_110043600.1">
    <property type="nucleotide sequence ID" value="NZ_CP054613.1"/>
</dbReference>
<gene>
    <name evidence="1" type="ORF">DFQ01_10534</name>
</gene>
<organism evidence="1 2">
    <name type="scientific">Paenibacillus cellulosilyticus</name>
    <dbReference type="NCBI Taxonomy" id="375489"/>
    <lineage>
        <taxon>Bacteria</taxon>
        <taxon>Bacillati</taxon>
        <taxon>Bacillota</taxon>
        <taxon>Bacilli</taxon>
        <taxon>Bacillales</taxon>
        <taxon>Paenibacillaceae</taxon>
        <taxon>Paenibacillus</taxon>
    </lineage>
</organism>
<keyword evidence="2" id="KW-1185">Reference proteome</keyword>
<sequence>MSKEEMFRRYDKAVENELINNYNVPAEDAHRLMSDYYPVVTRIHQREVEPQRYARILSGIHRQNKPLAEVKDSISKTLGIKFVEGNINYTSPQISKTLRSYGLVKRVGRSNRYAGIDRKFDAVNGNVIKQKPQQIKG</sequence>
<protein>
    <submittedName>
        <fullName evidence="1">Uncharacterized protein</fullName>
    </submittedName>
</protein>
<dbReference type="Proteomes" id="UP000246635">
    <property type="component" value="Unassembled WGS sequence"/>
</dbReference>
<name>A0A2V2YVP9_9BACL</name>
<proteinExistence type="predicted"/>
<comment type="caution">
    <text evidence="1">The sequence shown here is derived from an EMBL/GenBank/DDBJ whole genome shotgun (WGS) entry which is preliminary data.</text>
</comment>